<reference evidence="3 4" key="1">
    <citation type="submission" date="2017-07" db="EMBL/GenBank/DDBJ databases">
        <title>Genome sequencing and assembly of Paenibacillus rigui.</title>
        <authorList>
            <person name="Mayilraj S."/>
        </authorList>
    </citation>
    <scope>NUCLEOTIDE SEQUENCE [LARGE SCALE GENOMIC DNA]</scope>
    <source>
        <strain evidence="3 4">JCM 16352</strain>
    </source>
</reference>
<evidence type="ECO:0000313" key="4">
    <source>
        <dbReference type="Proteomes" id="UP000215509"/>
    </source>
</evidence>
<organism evidence="3 4">
    <name type="scientific">Paenibacillus rigui</name>
    <dbReference type="NCBI Taxonomy" id="554312"/>
    <lineage>
        <taxon>Bacteria</taxon>
        <taxon>Bacillati</taxon>
        <taxon>Bacillota</taxon>
        <taxon>Bacilli</taxon>
        <taxon>Bacillales</taxon>
        <taxon>Paenibacillaceae</taxon>
        <taxon>Paenibacillus</taxon>
    </lineage>
</organism>
<dbReference type="PANTHER" id="PTHR43053">
    <property type="entry name" value="GLYCOSIDASE FAMILY 31"/>
    <property type="match status" value="1"/>
</dbReference>
<dbReference type="CDD" id="cd14791">
    <property type="entry name" value="GH36"/>
    <property type="match status" value="1"/>
</dbReference>
<comment type="caution">
    <text evidence="3">The sequence shown here is derived from an EMBL/GenBank/DDBJ whole genome shotgun (WGS) entry which is preliminary data.</text>
</comment>
<protein>
    <submittedName>
        <fullName evidence="3">Alpha-galactosidase</fullName>
    </submittedName>
</protein>
<dbReference type="SUPFAM" id="SSF51445">
    <property type="entry name" value="(Trans)glycosidases"/>
    <property type="match status" value="1"/>
</dbReference>
<dbReference type="GO" id="GO:0016052">
    <property type="term" value="P:carbohydrate catabolic process"/>
    <property type="evidence" value="ECO:0007669"/>
    <property type="project" value="InterPro"/>
</dbReference>
<dbReference type="InterPro" id="IPR017853">
    <property type="entry name" value="GH"/>
</dbReference>
<dbReference type="Pfam" id="PF02065">
    <property type="entry name" value="Melibiase"/>
    <property type="match status" value="1"/>
</dbReference>
<evidence type="ECO:0000313" key="3">
    <source>
        <dbReference type="EMBL" id="OXM83583.1"/>
    </source>
</evidence>
<keyword evidence="4" id="KW-1185">Reference proteome</keyword>
<dbReference type="Proteomes" id="UP000215509">
    <property type="component" value="Unassembled WGS sequence"/>
</dbReference>
<dbReference type="PANTHER" id="PTHR43053:SF3">
    <property type="entry name" value="ALPHA-GALACTOSIDASE C-RELATED"/>
    <property type="match status" value="1"/>
</dbReference>
<dbReference type="InterPro" id="IPR050985">
    <property type="entry name" value="Alpha-glycosidase_related"/>
</dbReference>
<dbReference type="OrthoDB" id="9758822at2"/>
<proteinExistence type="predicted"/>
<accession>A0A229UJL2</accession>
<gene>
    <name evidence="3" type="ORF">CF651_25095</name>
</gene>
<dbReference type="InterPro" id="IPR013785">
    <property type="entry name" value="Aldolase_TIM"/>
</dbReference>
<keyword evidence="1" id="KW-0378">Hydrolase</keyword>
<dbReference type="InterPro" id="IPR002252">
    <property type="entry name" value="Glyco_hydro_36"/>
</dbReference>
<evidence type="ECO:0000256" key="1">
    <source>
        <dbReference type="ARBA" id="ARBA00022801"/>
    </source>
</evidence>
<dbReference type="GO" id="GO:0004557">
    <property type="term" value="F:alpha-galactosidase activity"/>
    <property type="evidence" value="ECO:0007669"/>
    <property type="project" value="InterPro"/>
</dbReference>
<name>A0A229UJL2_9BACL</name>
<dbReference type="RefSeq" id="WP_094017625.1">
    <property type="nucleotide sequence ID" value="NZ_NMQW01000043.1"/>
</dbReference>
<sequence length="595" mass="66401">MKPTFTKTDWIGSAFSAVRGTDGTELAGLRVIPRWRGNTASFRLHNEGALPVSVQDIVLLQGTWPFDGDTPFYGEGYSMLSQYNGTMAEPLLIGAYDDHKHYKLPETDGFCAVYNFALLSPQSDRHVLIGFTSCRRFTGEVRLADRRFELVLDGEGLTLAPGESWELEELAVLEGSDREALLQQFAEFIQSNHPLLASPRGVPSGWCSWYCFGPAVTEQHIFDNLGAIGTQVPQLRYIQIDDGYQAHMGDWLTPGASFSDMERLCKEIKAAGFEPAIWVAPFIAQRESELFQTHPDWFIQDEEGQPLASNRISFGGWRHGPWYMLDGTHPEARAYLRMVFRTMREGWGCHYFKLDANMWGALPGGRRHLRSATKVEAYRMGMEAVLEGAGADSFLLGCNAPMWPSLGTVHGMRVTGDISRKWPIFKKLAAEGFSRNWQHQRLWVNDPDCLVLENRDIKLVDPDGTVRRGPSSITPDEFGFHAAYIIASGGMVLSGDDVCELSAAGLAVLRKALTTRNIAARFDDSSFRIGRVQEPDRELLCLFNWSDEPSTLEVALPKPVRLEDFWTGESLGFYSGTLTVADMAPHSGRVLLALT</sequence>
<evidence type="ECO:0000256" key="2">
    <source>
        <dbReference type="ARBA" id="ARBA00023295"/>
    </source>
</evidence>
<dbReference type="AlphaFoldDB" id="A0A229UJL2"/>
<dbReference type="EMBL" id="NMQW01000043">
    <property type="protein sequence ID" value="OXM83583.1"/>
    <property type="molecule type" value="Genomic_DNA"/>
</dbReference>
<dbReference type="Gene3D" id="3.20.20.70">
    <property type="entry name" value="Aldolase class I"/>
    <property type="match status" value="1"/>
</dbReference>
<keyword evidence="2" id="KW-0326">Glycosidase</keyword>